<dbReference type="RefSeq" id="WP_160906665.1">
    <property type="nucleotide sequence ID" value="NZ_WVHS01000002.1"/>
</dbReference>
<reference evidence="3 4" key="1">
    <citation type="submission" date="2019-11" db="EMBL/GenBank/DDBJ databases">
        <title>Pedobacter sp. HMF7056 Genome sequencing and assembly.</title>
        <authorList>
            <person name="Kang H."/>
            <person name="Kim H."/>
            <person name="Joh K."/>
        </authorList>
    </citation>
    <scope>NUCLEOTIDE SEQUENCE [LARGE SCALE GENOMIC DNA]</scope>
    <source>
        <strain evidence="3 4">HMF7056</strain>
    </source>
</reference>
<feature type="domain" description="Outer membrane protein beta-barrel" evidence="2">
    <location>
        <begin position="19"/>
        <end position="189"/>
    </location>
</feature>
<keyword evidence="4" id="KW-1185">Reference proteome</keyword>
<name>A0A7K1XXY6_9SPHI</name>
<evidence type="ECO:0000313" key="4">
    <source>
        <dbReference type="Proteomes" id="UP000451233"/>
    </source>
</evidence>
<dbReference type="Proteomes" id="UP000451233">
    <property type="component" value="Unassembled WGS sequence"/>
</dbReference>
<organism evidence="3 4">
    <name type="scientific">Hufsiella ginkgonis</name>
    <dbReference type="NCBI Taxonomy" id="2695274"/>
    <lineage>
        <taxon>Bacteria</taxon>
        <taxon>Pseudomonadati</taxon>
        <taxon>Bacteroidota</taxon>
        <taxon>Sphingobacteriia</taxon>
        <taxon>Sphingobacteriales</taxon>
        <taxon>Sphingobacteriaceae</taxon>
        <taxon>Hufsiella</taxon>
    </lineage>
</organism>
<protein>
    <submittedName>
        <fullName evidence="3">Outer membrane beta-barrel protein</fullName>
    </submittedName>
</protein>
<comment type="caution">
    <text evidence="3">The sequence shown here is derived from an EMBL/GenBank/DDBJ whole genome shotgun (WGS) entry which is preliminary data.</text>
</comment>
<feature type="chain" id="PRO_5029806841" evidence="1">
    <location>
        <begin position="20"/>
        <end position="213"/>
    </location>
</feature>
<proteinExistence type="predicted"/>
<dbReference type="EMBL" id="WVHS01000002">
    <property type="protein sequence ID" value="MXV15688.1"/>
    <property type="molecule type" value="Genomic_DNA"/>
</dbReference>
<gene>
    <name evidence="3" type="ORF">GS398_10260</name>
</gene>
<keyword evidence="1" id="KW-0732">Signal</keyword>
<evidence type="ECO:0000313" key="3">
    <source>
        <dbReference type="EMBL" id="MXV15688.1"/>
    </source>
</evidence>
<dbReference type="Pfam" id="PF13568">
    <property type="entry name" value="OMP_b-brl_2"/>
    <property type="match status" value="1"/>
</dbReference>
<dbReference type="InterPro" id="IPR025665">
    <property type="entry name" value="Beta-barrel_OMP_2"/>
</dbReference>
<dbReference type="AlphaFoldDB" id="A0A7K1XXY6"/>
<sequence>MKKVIILAIASLIGGASYAQSTVKFGLKGGVSLPKYQFKQVDGKDPDTKTTTNFHVTGYADAPLSSMFSIQPGISLQGKGGKYIDNNNLQAEQNTLWIEVPVNFVAKLPLGTGKGTNLFLGAGPYAGFGISGENKLTTNNAETKSDISFGDDSGDNLKGTDFGVNFLGGFQMGSGFTLGAGYGMGLTDLRPGGSGGNGKQTNRVWSFSAGFLF</sequence>
<evidence type="ECO:0000256" key="1">
    <source>
        <dbReference type="SAM" id="SignalP"/>
    </source>
</evidence>
<evidence type="ECO:0000259" key="2">
    <source>
        <dbReference type="Pfam" id="PF13568"/>
    </source>
</evidence>
<accession>A0A7K1XXY6</accession>
<feature type="signal peptide" evidence="1">
    <location>
        <begin position="1"/>
        <end position="19"/>
    </location>
</feature>